<dbReference type="Proteomes" id="UP000540490">
    <property type="component" value="Unassembled WGS sequence"/>
</dbReference>
<accession>A0A7W4PHU6</accession>
<sequence>MAIIEIVKGDGSEAPRRWSARFGWLVGIWAASTVAFFVGASLLHLLVPR</sequence>
<evidence type="ECO:0000313" key="3">
    <source>
        <dbReference type="EMBL" id="MBB2194025.1"/>
    </source>
</evidence>
<dbReference type="Pfam" id="PF10617">
    <property type="entry name" value="DUF2474"/>
    <property type="match status" value="1"/>
</dbReference>
<dbReference type="InterPro" id="IPR018895">
    <property type="entry name" value="DUF2474"/>
</dbReference>
<evidence type="ECO:0000313" key="2">
    <source>
        <dbReference type="EMBL" id="MBB2164912.1"/>
    </source>
</evidence>
<gene>
    <name evidence="3" type="ORF">HLH25_10310</name>
    <name evidence="2" type="ORF">HLH26_10240</name>
    <name evidence="4" type="ORF">HLH44_13890</name>
</gene>
<evidence type="ECO:0000313" key="6">
    <source>
        <dbReference type="Proteomes" id="UP000540490"/>
    </source>
</evidence>
<dbReference type="AlphaFoldDB" id="A0A7W4PHU6"/>
<dbReference type="EMBL" id="JABEQP010000009">
    <property type="protein sequence ID" value="MBB2198532.1"/>
    <property type="molecule type" value="Genomic_DNA"/>
</dbReference>
<evidence type="ECO:0000313" key="5">
    <source>
        <dbReference type="Proteomes" id="UP000530320"/>
    </source>
</evidence>
<dbReference type="EMBL" id="JABEQN010000011">
    <property type="protein sequence ID" value="MBB2194025.1"/>
    <property type="molecule type" value="Genomic_DNA"/>
</dbReference>
<feature type="transmembrane region" description="Helical" evidence="1">
    <location>
        <begin position="22"/>
        <end position="47"/>
    </location>
</feature>
<proteinExistence type="predicted"/>
<keyword evidence="1" id="KW-1133">Transmembrane helix</keyword>
<dbReference type="RefSeq" id="WP_182973974.1">
    <property type="nucleotide sequence ID" value="NZ_JABEQN010000011.1"/>
</dbReference>
<evidence type="ECO:0000256" key="1">
    <source>
        <dbReference type="SAM" id="Phobius"/>
    </source>
</evidence>
<dbReference type="EMBL" id="JABEQO010000011">
    <property type="protein sequence ID" value="MBB2164912.1"/>
    <property type="molecule type" value="Genomic_DNA"/>
</dbReference>
<name>A0A7W4PHU6_9PROT</name>
<keyword evidence="1" id="KW-0472">Membrane</keyword>
<keyword evidence="1" id="KW-0812">Transmembrane</keyword>
<evidence type="ECO:0000313" key="7">
    <source>
        <dbReference type="Proteomes" id="UP000561077"/>
    </source>
</evidence>
<dbReference type="Proteomes" id="UP000561077">
    <property type="component" value="Unassembled WGS sequence"/>
</dbReference>
<evidence type="ECO:0000313" key="4">
    <source>
        <dbReference type="EMBL" id="MBB2198532.1"/>
    </source>
</evidence>
<keyword evidence="6" id="KW-1185">Reference proteome</keyword>
<protein>
    <submittedName>
        <fullName evidence="4">DUF2474 domain-containing protein</fullName>
    </submittedName>
</protein>
<comment type="caution">
    <text evidence="4">The sequence shown here is derived from an EMBL/GenBank/DDBJ whole genome shotgun (WGS) entry which is preliminary data.</text>
</comment>
<dbReference type="Proteomes" id="UP000530320">
    <property type="component" value="Unassembled WGS sequence"/>
</dbReference>
<reference evidence="5 6" key="1">
    <citation type="submission" date="2020-04" db="EMBL/GenBank/DDBJ databases">
        <title>Description of novel Gluconacetobacter.</title>
        <authorList>
            <person name="Sombolestani A."/>
        </authorList>
    </citation>
    <scope>NUCLEOTIDE SEQUENCE [LARGE SCALE GENOMIC DNA]</scope>
    <source>
        <strain evidence="3 6">LMG 1728</strain>
        <strain evidence="2 7">LMG 1731</strain>
        <strain evidence="4 5">LMG 22058</strain>
    </source>
</reference>
<organism evidence="4 5">
    <name type="scientific">Gluconacetobacter dulcium</name>
    <dbReference type="NCBI Taxonomy" id="2729096"/>
    <lineage>
        <taxon>Bacteria</taxon>
        <taxon>Pseudomonadati</taxon>
        <taxon>Pseudomonadota</taxon>
        <taxon>Alphaproteobacteria</taxon>
        <taxon>Acetobacterales</taxon>
        <taxon>Acetobacteraceae</taxon>
        <taxon>Gluconacetobacter</taxon>
    </lineage>
</organism>